<proteinExistence type="predicted"/>
<dbReference type="AlphaFoldDB" id="A0A0F9J751"/>
<gene>
    <name evidence="1" type="ORF">LCGC14_1489570</name>
</gene>
<dbReference type="EMBL" id="LAZR01010697">
    <property type="protein sequence ID" value="KKM65609.1"/>
    <property type="molecule type" value="Genomic_DNA"/>
</dbReference>
<reference evidence="1" key="1">
    <citation type="journal article" date="2015" name="Nature">
        <title>Complex archaea that bridge the gap between prokaryotes and eukaryotes.</title>
        <authorList>
            <person name="Spang A."/>
            <person name="Saw J.H."/>
            <person name="Jorgensen S.L."/>
            <person name="Zaremba-Niedzwiedzka K."/>
            <person name="Martijn J."/>
            <person name="Lind A.E."/>
            <person name="van Eijk R."/>
            <person name="Schleper C."/>
            <person name="Guy L."/>
            <person name="Ettema T.J."/>
        </authorList>
    </citation>
    <scope>NUCLEOTIDE SEQUENCE</scope>
</reference>
<name>A0A0F9J751_9ZZZZ</name>
<protein>
    <submittedName>
        <fullName evidence="1">Uncharacterized protein</fullName>
    </submittedName>
</protein>
<organism evidence="1">
    <name type="scientific">marine sediment metagenome</name>
    <dbReference type="NCBI Taxonomy" id="412755"/>
    <lineage>
        <taxon>unclassified sequences</taxon>
        <taxon>metagenomes</taxon>
        <taxon>ecological metagenomes</taxon>
    </lineage>
</organism>
<comment type="caution">
    <text evidence="1">The sequence shown here is derived from an EMBL/GenBank/DDBJ whole genome shotgun (WGS) entry which is preliminary data.</text>
</comment>
<sequence length="184" mass="20729">MNSRLNHYLESDLTWSEACARFLVIEAKSASRRISWIASVMEMNWASFVLPIARLVTSLGISNEKDLAQHQETLIKIISVGLEQYQEESANISRAKGVLPCQIDDALRYSLYVSGLIEEMLRSYRPSSKVKNARFVSVSEAVGEPDAEAISAAFDALCSEPLKKYFEENNREQSVLLCFPGRHH</sequence>
<accession>A0A0F9J751</accession>
<evidence type="ECO:0000313" key="1">
    <source>
        <dbReference type="EMBL" id="KKM65609.1"/>
    </source>
</evidence>